<organism evidence="2 3">
    <name type="scientific">Enterococcus ureasiticus</name>
    <dbReference type="NCBI Taxonomy" id="903984"/>
    <lineage>
        <taxon>Bacteria</taxon>
        <taxon>Bacillati</taxon>
        <taxon>Bacillota</taxon>
        <taxon>Bacilli</taxon>
        <taxon>Lactobacillales</taxon>
        <taxon>Enterococcaceae</taxon>
        <taxon>Enterococcus</taxon>
    </lineage>
</organism>
<feature type="transmembrane region" description="Helical" evidence="1">
    <location>
        <begin position="21"/>
        <end position="40"/>
    </location>
</feature>
<reference evidence="3" key="1">
    <citation type="submission" date="2016-09" db="EMBL/GenBank/DDBJ databases">
        <authorList>
            <person name="Gulvik C.A."/>
        </authorList>
    </citation>
    <scope>NUCLEOTIDE SEQUENCE [LARGE SCALE GENOMIC DNA]</scope>
    <source>
        <strain evidence="3">DSM 23328</strain>
    </source>
</reference>
<dbReference type="RefSeq" id="WP_069645852.1">
    <property type="nucleotide sequence ID" value="NZ_MIJZ01000012.1"/>
</dbReference>
<feature type="transmembrane region" description="Helical" evidence="1">
    <location>
        <begin position="147"/>
        <end position="167"/>
    </location>
</feature>
<dbReference type="STRING" id="903984.BCR21_07110"/>
<protein>
    <recommendedName>
        <fullName evidence="4">Bacitracin ABC transporter permease</fullName>
    </recommendedName>
</protein>
<evidence type="ECO:0008006" key="4">
    <source>
        <dbReference type="Google" id="ProtNLM"/>
    </source>
</evidence>
<keyword evidence="1" id="KW-0472">Membrane</keyword>
<keyword evidence="1" id="KW-1133">Transmembrane helix</keyword>
<keyword evidence="1" id="KW-0812">Transmembrane</keyword>
<dbReference type="Pfam" id="PF12730">
    <property type="entry name" value="ABC2_membrane_4"/>
    <property type="match status" value="1"/>
</dbReference>
<keyword evidence="3" id="KW-1185">Reference proteome</keyword>
<dbReference type="Proteomes" id="UP000094068">
    <property type="component" value="Unassembled WGS sequence"/>
</dbReference>
<comment type="caution">
    <text evidence="2">The sequence shown here is derived from an EMBL/GenBank/DDBJ whole genome shotgun (WGS) entry which is preliminary data.</text>
</comment>
<proteinExistence type="predicted"/>
<feature type="transmembrane region" description="Helical" evidence="1">
    <location>
        <begin position="174"/>
        <end position="193"/>
    </location>
</feature>
<feature type="transmembrane region" description="Helical" evidence="1">
    <location>
        <begin position="60"/>
        <end position="82"/>
    </location>
</feature>
<dbReference type="EMBL" id="MIJZ01000012">
    <property type="protein sequence ID" value="OEG11999.1"/>
    <property type="molecule type" value="Genomic_DNA"/>
</dbReference>
<dbReference type="AlphaFoldDB" id="A0A1E5GH39"/>
<evidence type="ECO:0000313" key="3">
    <source>
        <dbReference type="Proteomes" id="UP000094068"/>
    </source>
</evidence>
<accession>A0A1E5GH39</accession>
<dbReference type="OrthoDB" id="2184971at2"/>
<sequence length="228" mass="24782">MMKLLKIELKKINVKSQIISLIVMNIIVLLLSVFTATLLAGPASEINPIGNVVQLTTSEVALLITRAILIVWQAILIVQIIIEEYKSKTITVLFTYPFSKKQLILAKFLLVFLLTVAFALFSTLFQGGSTYLLSQRLSFVTFASENLGSLLIVLISNSCLGFLPLFIGMKNVSVIATVVSSLIIVVIGSNSQAYPTGLLGIPIISLFLGAVSVGLVIVTYRSMLVKEM</sequence>
<evidence type="ECO:0000256" key="1">
    <source>
        <dbReference type="SAM" id="Phobius"/>
    </source>
</evidence>
<name>A0A1E5GH39_9ENTE</name>
<gene>
    <name evidence="2" type="ORF">BCR21_07110</name>
</gene>
<evidence type="ECO:0000313" key="2">
    <source>
        <dbReference type="EMBL" id="OEG11999.1"/>
    </source>
</evidence>
<feature type="transmembrane region" description="Helical" evidence="1">
    <location>
        <begin position="199"/>
        <end position="220"/>
    </location>
</feature>
<feature type="transmembrane region" description="Helical" evidence="1">
    <location>
        <begin position="103"/>
        <end position="127"/>
    </location>
</feature>